<proteinExistence type="predicted"/>
<gene>
    <name evidence="1" type="ORF">D8M06_08255</name>
</gene>
<dbReference type="Proteomes" id="UP000269301">
    <property type="component" value="Unassembled WGS sequence"/>
</dbReference>
<dbReference type="OrthoDB" id="2692106at2"/>
<protein>
    <recommendedName>
        <fullName evidence="3">Tetratricopeptide repeat protein</fullName>
    </recommendedName>
</protein>
<name>A0A495A482_9BACI</name>
<accession>A0A495A482</accession>
<evidence type="ECO:0008006" key="3">
    <source>
        <dbReference type="Google" id="ProtNLM"/>
    </source>
</evidence>
<comment type="caution">
    <text evidence="1">The sequence shown here is derived from an EMBL/GenBank/DDBJ whole genome shotgun (WGS) entry which is preliminary data.</text>
</comment>
<dbReference type="InterPro" id="IPR047705">
    <property type="entry name" value="AimR-like"/>
</dbReference>
<dbReference type="NCBIfam" id="NF038310">
    <property type="entry name" value="lysogeny_AimR"/>
    <property type="match status" value="1"/>
</dbReference>
<dbReference type="AlphaFoldDB" id="A0A495A482"/>
<dbReference type="RefSeq" id="WP_121203919.1">
    <property type="nucleotide sequence ID" value="NZ_RBZP01000004.1"/>
</dbReference>
<organism evidence="1 2">
    <name type="scientific">Oceanobacillus halophilus</name>
    <dbReference type="NCBI Taxonomy" id="930130"/>
    <lineage>
        <taxon>Bacteria</taxon>
        <taxon>Bacillati</taxon>
        <taxon>Bacillota</taxon>
        <taxon>Bacilli</taxon>
        <taxon>Bacillales</taxon>
        <taxon>Bacillaceae</taxon>
        <taxon>Oceanobacillus</taxon>
    </lineage>
</organism>
<dbReference type="Pfam" id="PF22871">
    <property type="entry name" value="AimR"/>
    <property type="match status" value="1"/>
</dbReference>
<keyword evidence="2" id="KW-1185">Reference proteome</keyword>
<reference evidence="1 2" key="1">
    <citation type="journal article" date="2016" name="Int. J. Syst. Evol. Microbiol.">
        <title>Oceanobacillus halophilus sp. nov., a novel moderately halophilic bacterium from a hypersaline lake.</title>
        <authorList>
            <person name="Amoozegar M.A."/>
            <person name="Bagheri M."/>
            <person name="Makhdoumi A."/>
            <person name="Nikou M.M."/>
            <person name="Fazeli S.A.S."/>
            <person name="Schumann P."/>
            <person name="Sproer C."/>
            <person name="Sanchez-Porro C."/>
            <person name="Ventosa A."/>
        </authorList>
    </citation>
    <scope>NUCLEOTIDE SEQUENCE [LARGE SCALE GENOMIC DNA]</scope>
    <source>
        <strain evidence="1 2">DSM 23996</strain>
    </source>
</reference>
<evidence type="ECO:0000313" key="2">
    <source>
        <dbReference type="Proteomes" id="UP000269301"/>
    </source>
</evidence>
<dbReference type="EMBL" id="RBZP01000004">
    <property type="protein sequence ID" value="RKQ34356.1"/>
    <property type="molecule type" value="Genomic_DNA"/>
</dbReference>
<sequence>MKLSAVELISDTNDLTFEQLIVALEMEHDEDRLLDKIKDFCLQSSSNDIQKKGMEFLLMNGYYEDLKKLIKINEQSPEWSNRQWAEVYKIFLALKRRDYEPNQLIDKMERIHTSEPELLCLLEFAKVNVQYNMEYYYNLGNSLKAYEELIKEIDDFFFLKSLKIRYNQVALVYTLMRNEIIVARRLAYKIFNETSNPSVRMDTHIKIGLSYTFESYIQAMFHMKEALSIAKKYNIKSAIYLIEQQNIPFLAAHFNKAEHISTTEKSEQAHLEIAKGNKQKAIELLENIPLNTPFRKYYLGKAKQDRTLLVQSYKDFVHKRSDYFFSRLPLNELRKLYV</sequence>
<evidence type="ECO:0000313" key="1">
    <source>
        <dbReference type="EMBL" id="RKQ34356.1"/>
    </source>
</evidence>